<feature type="region of interest" description="Disordered" evidence="1">
    <location>
        <begin position="188"/>
        <end position="212"/>
    </location>
</feature>
<protein>
    <submittedName>
        <fullName evidence="2">SOCS box domain-containing protein</fullName>
    </submittedName>
</protein>
<organism evidence="2">
    <name type="scientific">Gongylonema pulchrum</name>
    <dbReference type="NCBI Taxonomy" id="637853"/>
    <lineage>
        <taxon>Eukaryota</taxon>
        <taxon>Metazoa</taxon>
        <taxon>Ecdysozoa</taxon>
        <taxon>Nematoda</taxon>
        <taxon>Chromadorea</taxon>
        <taxon>Rhabditida</taxon>
        <taxon>Spirurina</taxon>
        <taxon>Spiruromorpha</taxon>
        <taxon>Spiruroidea</taxon>
        <taxon>Gongylonematidae</taxon>
        <taxon>Gongylonema</taxon>
    </lineage>
</organism>
<proteinExistence type="predicted"/>
<dbReference type="WBParaSite" id="GPUH_0001920701-mRNA-1">
    <property type="protein sequence ID" value="GPUH_0001920701-mRNA-1"/>
    <property type="gene ID" value="GPUH_0001920701"/>
</dbReference>
<feature type="compositionally biased region" description="Low complexity" evidence="1">
    <location>
        <begin position="188"/>
        <end position="205"/>
    </location>
</feature>
<sequence length="352" mass="40604">LHRGAASRYTVNNLPDNLRMKHLYETDRTSGFLVCRSSIAFHVYSIRLEHPRQQAHVQQQLFSQLIGNGMYWSSARANSTDSMIFMYQHSENRNFHVVQIFADKPAREISLTSPASVLQFCGQPWVHGQYMYLFESASLSSHMEIRCITGRLIRADLHTGQLDIVRTKAVSDAIRTSMPCVQREECDQQQQQQQQEQQQQITSIGGTSGGISRESSMIRRVKHVEREGWLWIIAEFTLFSNIRRRTAETSCEICIMDMRTLTWYRLDWLPKCTFEELTLDVSGCGTVVMLRKNILPAPNQAQIGSFLLLPRNPETLLLRSFRALIMHFPAVRKFDHEKILQCGIPDHLLLPH</sequence>
<evidence type="ECO:0000313" key="2">
    <source>
        <dbReference type="WBParaSite" id="GPUH_0001920701-mRNA-1"/>
    </source>
</evidence>
<reference evidence="2" key="1">
    <citation type="submission" date="2016-06" db="UniProtKB">
        <authorList>
            <consortium name="WormBaseParasite"/>
        </authorList>
    </citation>
    <scope>IDENTIFICATION</scope>
</reference>
<dbReference type="AlphaFoldDB" id="A0A183EDZ1"/>
<accession>A0A183EDZ1</accession>
<name>A0A183EDZ1_9BILA</name>
<evidence type="ECO:0000256" key="1">
    <source>
        <dbReference type="SAM" id="MobiDB-lite"/>
    </source>
</evidence>